<evidence type="ECO:0000313" key="1">
    <source>
        <dbReference type="EMBL" id="RWY46034.1"/>
    </source>
</evidence>
<comment type="caution">
    <text evidence="1">The sequence shown here is derived from an EMBL/GenBank/DDBJ whole genome shotgun (WGS) entry which is preliminary data.</text>
</comment>
<sequence>MTILQPLISHQFGGTIWRMEIDELTDVMVVEVRNQTDKQVSFASLNLNTGEIYFEAFKTDERWLTGIEAVHNGVALFHYYKHESGPEHKGIIAIDANNAAQLWSNYSYAFDHLGINGPVVYNTSLQPKKLLLADIKTGQVLRGYEGADKPLPNSIVIPAISSASQFVPGMLPAELVGNIVHYLNHNNYRIVSLHALKNGVLQQHIYIMDGIEVLYTDLLNTGIQKLQPEAFVLHKNALVYIKNKTEIIVLPL</sequence>
<dbReference type="EMBL" id="SBIW01000031">
    <property type="protein sequence ID" value="RWY46034.1"/>
    <property type="molecule type" value="Genomic_DNA"/>
</dbReference>
<name>A0A444MH78_9SPHI</name>
<dbReference type="OrthoDB" id="597091at2"/>
<protein>
    <submittedName>
        <fullName evidence="1">DUF4905 domain-containing protein</fullName>
    </submittedName>
</protein>
<dbReference type="AlphaFoldDB" id="A0A444MH78"/>
<dbReference type="Proteomes" id="UP000286701">
    <property type="component" value="Unassembled WGS sequence"/>
</dbReference>
<keyword evidence="2" id="KW-1185">Reference proteome</keyword>
<proteinExistence type="predicted"/>
<accession>A0A444MH78</accession>
<dbReference type="Pfam" id="PF16248">
    <property type="entry name" value="DUF4905"/>
    <property type="match status" value="1"/>
</dbReference>
<evidence type="ECO:0000313" key="2">
    <source>
        <dbReference type="Proteomes" id="UP000286701"/>
    </source>
</evidence>
<dbReference type="InterPro" id="IPR032595">
    <property type="entry name" value="DUF4905"/>
</dbReference>
<organism evidence="1 2">
    <name type="scientific">Mucilaginibacter gilvus</name>
    <dbReference type="NCBI Taxonomy" id="2305909"/>
    <lineage>
        <taxon>Bacteria</taxon>
        <taxon>Pseudomonadati</taxon>
        <taxon>Bacteroidota</taxon>
        <taxon>Sphingobacteriia</taxon>
        <taxon>Sphingobacteriales</taxon>
        <taxon>Sphingobacteriaceae</taxon>
        <taxon>Mucilaginibacter</taxon>
    </lineage>
</organism>
<gene>
    <name evidence="1" type="ORF">EPL05_23600</name>
</gene>
<reference evidence="1 2" key="1">
    <citation type="submission" date="2019-01" db="EMBL/GenBank/DDBJ databases">
        <title>Mucilaginibacter antarcticum sp. nov., isolated from antarctic soil.</title>
        <authorList>
            <person name="Yan Y.-Q."/>
            <person name="Du Z.-J."/>
        </authorList>
    </citation>
    <scope>NUCLEOTIDE SEQUENCE [LARGE SCALE GENOMIC DNA]</scope>
    <source>
        <strain evidence="1 2">F01003</strain>
    </source>
</reference>